<dbReference type="PANTHER" id="PTHR21310">
    <property type="entry name" value="AMINOGLYCOSIDE PHOSPHOTRANSFERASE-RELATED-RELATED"/>
    <property type="match status" value="1"/>
</dbReference>
<proteinExistence type="predicted"/>
<accession>A0A165ZFM0</accession>
<dbReference type="PANTHER" id="PTHR21310:SF13">
    <property type="entry name" value="AMINOGLYCOSIDE PHOSPHOTRANSFERASE DOMAIN-CONTAINING PROTEIN"/>
    <property type="match status" value="1"/>
</dbReference>
<evidence type="ECO:0000313" key="2">
    <source>
        <dbReference type="Proteomes" id="UP000076798"/>
    </source>
</evidence>
<organism evidence="1 2">
    <name type="scientific">Sistotremastrum suecicum HHB10207 ss-3</name>
    <dbReference type="NCBI Taxonomy" id="1314776"/>
    <lineage>
        <taxon>Eukaryota</taxon>
        <taxon>Fungi</taxon>
        <taxon>Dikarya</taxon>
        <taxon>Basidiomycota</taxon>
        <taxon>Agaricomycotina</taxon>
        <taxon>Agaricomycetes</taxon>
        <taxon>Sistotremastrales</taxon>
        <taxon>Sistotremastraceae</taxon>
        <taxon>Sistotremastrum</taxon>
    </lineage>
</organism>
<dbReference type="AlphaFoldDB" id="A0A165ZFM0"/>
<evidence type="ECO:0008006" key="3">
    <source>
        <dbReference type="Google" id="ProtNLM"/>
    </source>
</evidence>
<evidence type="ECO:0000313" key="1">
    <source>
        <dbReference type="EMBL" id="KZT34261.1"/>
    </source>
</evidence>
<dbReference type="EMBL" id="KV428191">
    <property type="protein sequence ID" value="KZT34261.1"/>
    <property type="molecule type" value="Genomic_DNA"/>
</dbReference>
<dbReference type="Proteomes" id="UP000076798">
    <property type="component" value="Unassembled WGS sequence"/>
</dbReference>
<reference evidence="1 2" key="1">
    <citation type="journal article" date="2016" name="Mol. Biol. Evol.">
        <title>Comparative Genomics of Early-Diverging Mushroom-Forming Fungi Provides Insights into the Origins of Lignocellulose Decay Capabilities.</title>
        <authorList>
            <person name="Nagy L.G."/>
            <person name="Riley R."/>
            <person name="Tritt A."/>
            <person name="Adam C."/>
            <person name="Daum C."/>
            <person name="Floudas D."/>
            <person name="Sun H."/>
            <person name="Yadav J.S."/>
            <person name="Pangilinan J."/>
            <person name="Larsson K.H."/>
            <person name="Matsuura K."/>
            <person name="Barry K."/>
            <person name="Labutti K."/>
            <person name="Kuo R."/>
            <person name="Ohm R.A."/>
            <person name="Bhattacharya S.S."/>
            <person name="Shirouzu T."/>
            <person name="Yoshinaga Y."/>
            <person name="Martin F.M."/>
            <person name="Grigoriev I.V."/>
            <person name="Hibbett D.S."/>
        </authorList>
    </citation>
    <scope>NUCLEOTIDE SEQUENCE [LARGE SCALE GENOMIC DNA]</scope>
    <source>
        <strain evidence="1 2">HHB10207 ss-3</strain>
    </source>
</reference>
<keyword evidence="2" id="KW-1185">Reference proteome</keyword>
<name>A0A165ZFM0_9AGAM</name>
<dbReference type="InterPro" id="IPR051678">
    <property type="entry name" value="AGP_Transferase"/>
</dbReference>
<gene>
    <name evidence="1" type="ORF">SISSUDRAFT_1131980</name>
</gene>
<dbReference type="InterPro" id="IPR011009">
    <property type="entry name" value="Kinase-like_dom_sf"/>
</dbReference>
<protein>
    <recommendedName>
        <fullName evidence="3">Aminoglycoside phosphotransferase domain-containing protein</fullName>
    </recommendedName>
</protein>
<dbReference type="STRING" id="1314776.A0A165ZFM0"/>
<dbReference type="OrthoDB" id="10003767at2759"/>
<sequence>MPPSVELEKLKHLIEVELSTPCLELAFLKNDELQTSYRIVTVDGREFQVRCYGEIGETEKRKLESEIATLRWLFPNTTIPVAEIHEWDLTTTKNIGCAYIIQRHIPGISLDSVWDSLEPHVKEKVARKIATYESQLFSRTFKRFGSLYHDQNKRKFVVGPMEVTLPVDTDHTVTSWVGPWKDTKSYLEELCQAVLEVQEKKRGEVLPLDSEDPKTIWLDNQTDIIRALHAVIEAGKVTAGMSPDLFYLSHPDFGNLASVIVDPDDRSKIVGVNRWEDARIMPLWKVVPSSMTVFDNPQLRKIRIEVISKIVPKIGHALDEGGALRALEWILMNVPASEKSQEIWLQRLRVLVRGWIKDAPKGTPENDALHRLHNLLS</sequence>
<dbReference type="SUPFAM" id="SSF56112">
    <property type="entry name" value="Protein kinase-like (PK-like)"/>
    <property type="match status" value="1"/>
</dbReference>